<organism evidence="3 4">
    <name type="scientific">Fusarium torreyae</name>
    <dbReference type="NCBI Taxonomy" id="1237075"/>
    <lineage>
        <taxon>Eukaryota</taxon>
        <taxon>Fungi</taxon>
        <taxon>Dikarya</taxon>
        <taxon>Ascomycota</taxon>
        <taxon>Pezizomycotina</taxon>
        <taxon>Sordariomycetes</taxon>
        <taxon>Hypocreomycetidae</taxon>
        <taxon>Hypocreales</taxon>
        <taxon>Nectriaceae</taxon>
        <taxon>Fusarium</taxon>
    </lineage>
</organism>
<dbReference type="PANTHER" id="PTHR38790">
    <property type="entry name" value="2EXR DOMAIN-CONTAINING PROTEIN-RELATED"/>
    <property type="match status" value="1"/>
</dbReference>
<evidence type="ECO:0000259" key="2">
    <source>
        <dbReference type="Pfam" id="PF24864"/>
    </source>
</evidence>
<comment type="caution">
    <text evidence="3">The sequence shown here is derived from an EMBL/GenBank/DDBJ whole genome shotgun (WGS) entry which is preliminary data.</text>
</comment>
<dbReference type="OrthoDB" id="515692at2759"/>
<sequence>MASSSPVPSPVDFPSPDFSLSGGYSPGPHSPGPALSPDFGPERDWRDYRERIPKIPSTRPRALTPAGFGDGDESQQRPAAAFQQSRWFEIPANLRRDILRLAFGDKRLHMHLNFDSQALDSDDPERKVWSWNGCVCVRKYGPDLGPMTRGGLNPGPWIDRCCDPINVPKPAPKNIGIMGWLQSCRQNYAETIDLLYLTNTIILSGEATITEFPSLITHEHLNRITSLHVKCPINNHNNMQVVLNHLSPGPHSPGFPNLKRLYISMEWNGFSTHDYSPDPWIASFDNFVREMHQLEECAVAIPMEYFSRISEPQIRSETTNKQISYSQFWRTLGSAEDGGGEGNELRGFEVIQLPYVDSYPKPPYHLHNSGAGYWILEACDMPLDHNYDDLNGDYSDFSV</sequence>
<feature type="compositionally biased region" description="Basic and acidic residues" evidence="1">
    <location>
        <begin position="40"/>
        <end position="53"/>
    </location>
</feature>
<feature type="compositionally biased region" description="Low complexity" evidence="1">
    <location>
        <begin position="14"/>
        <end position="27"/>
    </location>
</feature>
<name>A0A9W8VIL4_9HYPO</name>
<dbReference type="EMBL" id="JAOQAZ010000008">
    <property type="protein sequence ID" value="KAJ4264244.1"/>
    <property type="molecule type" value="Genomic_DNA"/>
</dbReference>
<evidence type="ECO:0000313" key="3">
    <source>
        <dbReference type="EMBL" id="KAJ4264244.1"/>
    </source>
</evidence>
<dbReference type="Proteomes" id="UP001152049">
    <property type="component" value="Unassembled WGS sequence"/>
</dbReference>
<evidence type="ECO:0000313" key="4">
    <source>
        <dbReference type="Proteomes" id="UP001152049"/>
    </source>
</evidence>
<dbReference type="InterPro" id="IPR056632">
    <property type="entry name" value="DUF7730"/>
</dbReference>
<feature type="region of interest" description="Disordered" evidence="1">
    <location>
        <begin position="1"/>
        <end position="80"/>
    </location>
</feature>
<feature type="domain" description="DUF7730" evidence="2">
    <location>
        <begin position="83"/>
        <end position="240"/>
    </location>
</feature>
<evidence type="ECO:0000256" key="1">
    <source>
        <dbReference type="SAM" id="MobiDB-lite"/>
    </source>
</evidence>
<gene>
    <name evidence="3" type="ORF">NW762_005438</name>
</gene>
<proteinExistence type="predicted"/>
<dbReference type="AlphaFoldDB" id="A0A9W8VIL4"/>
<keyword evidence="4" id="KW-1185">Reference proteome</keyword>
<dbReference type="Pfam" id="PF24864">
    <property type="entry name" value="DUF7730"/>
    <property type="match status" value="1"/>
</dbReference>
<reference evidence="3" key="1">
    <citation type="submission" date="2022-09" db="EMBL/GenBank/DDBJ databases">
        <title>Fusarium specimens isolated from Avocado Roots.</title>
        <authorList>
            <person name="Stajich J."/>
            <person name="Roper C."/>
            <person name="Heimlech-Rivalta G."/>
        </authorList>
    </citation>
    <scope>NUCLEOTIDE SEQUENCE</scope>
    <source>
        <strain evidence="3">CF00136</strain>
    </source>
</reference>
<accession>A0A9W8VIL4</accession>
<protein>
    <recommendedName>
        <fullName evidence="2">DUF7730 domain-containing protein</fullName>
    </recommendedName>
</protein>